<dbReference type="Proteomes" id="UP000249375">
    <property type="component" value="Chromosome"/>
</dbReference>
<protein>
    <submittedName>
        <fullName evidence="1">Uncharacterized protein</fullName>
    </submittedName>
</protein>
<dbReference type="RefSeq" id="WP_111898414.1">
    <property type="nucleotide sequence ID" value="NZ_CP033459.1"/>
</dbReference>
<gene>
    <name evidence="1" type="ORF">C7Y71_003920</name>
</gene>
<sequence>MQFDTITPEKEPGRTCFAPEKEKNRKKVATIKIFAVILRADEKKELRLYITKYNITKLNITELDITELINCRCESTARTKD</sequence>
<reference evidence="1 2" key="1">
    <citation type="submission" date="2018-11" db="EMBL/GenBank/DDBJ databases">
        <authorList>
            <person name="Na S.W."/>
            <person name="Baik M."/>
        </authorList>
    </citation>
    <scope>NUCLEOTIDE SEQUENCE [LARGE SCALE GENOMIC DNA]</scope>
    <source>
        <strain evidence="1 2">E39</strain>
    </source>
</reference>
<evidence type="ECO:0000313" key="1">
    <source>
        <dbReference type="EMBL" id="QFQ12235.1"/>
    </source>
</evidence>
<evidence type="ECO:0000313" key="2">
    <source>
        <dbReference type="Proteomes" id="UP000249375"/>
    </source>
</evidence>
<keyword evidence="2" id="KW-1185">Reference proteome</keyword>
<dbReference type="EMBL" id="CP033459">
    <property type="protein sequence ID" value="QFQ12235.1"/>
    <property type="molecule type" value="Genomic_DNA"/>
</dbReference>
<accession>A0A5P8E5F5</accession>
<dbReference type="KEGG" id="alq:C7Y71_003920"/>
<name>A0A5P8E5F5_9BACT</name>
<organism evidence="1 2">
    <name type="scientific">Pseudoprevotella muciniphila</name>
    <dbReference type="NCBI Taxonomy" id="2133944"/>
    <lineage>
        <taxon>Bacteria</taxon>
        <taxon>Pseudomonadati</taxon>
        <taxon>Bacteroidota</taxon>
        <taxon>Bacteroidia</taxon>
        <taxon>Bacteroidales</taxon>
        <taxon>Prevotellaceae</taxon>
        <taxon>Pseudoprevotella</taxon>
    </lineage>
</organism>
<dbReference type="AlphaFoldDB" id="A0A5P8E5F5"/>
<proteinExistence type="predicted"/>